<dbReference type="Pfam" id="PF14392">
    <property type="entry name" value="zf-CCHC_4"/>
    <property type="match status" value="1"/>
</dbReference>
<keyword evidence="4" id="KW-1185">Reference proteome</keyword>
<proteinExistence type="predicted"/>
<feature type="domain" description="CCHC-type" evidence="2">
    <location>
        <begin position="146"/>
        <end position="159"/>
    </location>
</feature>
<name>A0AAW2CIU6_9ROSI</name>
<dbReference type="Proteomes" id="UP001459277">
    <property type="component" value="Unassembled WGS sequence"/>
</dbReference>
<dbReference type="PANTHER" id="PTHR31286">
    <property type="entry name" value="GLYCINE-RICH CELL WALL STRUCTURAL PROTEIN 1.8-LIKE"/>
    <property type="match status" value="1"/>
</dbReference>
<dbReference type="EMBL" id="JAZDWU010000007">
    <property type="protein sequence ID" value="KAK9996649.1"/>
    <property type="molecule type" value="Genomic_DNA"/>
</dbReference>
<dbReference type="GO" id="GO:0003676">
    <property type="term" value="F:nucleic acid binding"/>
    <property type="evidence" value="ECO:0007669"/>
    <property type="project" value="InterPro"/>
</dbReference>
<dbReference type="InterPro" id="IPR040256">
    <property type="entry name" value="At4g02000-like"/>
</dbReference>
<evidence type="ECO:0000313" key="4">
    <source>
        <dbReference type="Proteomes" id="UP001459277"/>
    </source>
</evidence>
<evidence type="ECO:0000256" key="1">
    <source>
        <dbReference type="PROSITE-ProRule" id="PRU00047"/>
    </source>
</evidence>
<protein>
    <recommendedName>
        <fullName evidence="2">CCHC-type domain-containing protein</fullName>
    </recommendedName>
</protein>
<sequence>MMEFKVSVIDRNVFLFSFNHEADVRRAWDRRPWSIKGEHLILKKFRAYLSLNEVDFSTIVFWVQDHGLPLNKQSKENIFKIGGFLGRTLDVDLVGSRGGVWKIFFRARVEVDVSCPLYAGFPLDRDDQGLPMLWVPFKFEKLGNFCYGCGRLGHDLRSCLEEESQRIVKGNVFQGNYGNWLCVENNDFQPGFSPKVLGKLVPTEGDREVGRSVQKSNIVEASLRN</sequence>
<dbReference type="InterPro" id="IPR025836">
    <property type="entry name" value="Zn_knuckle_CX2CX4HX4C"/>
</dbReference>
<gene>
    <name evidence="3" type="ORF">SO802_021335</name>
</gene>
<organism evidence="3 4">
    <name type="scientific">Lithocarpus litseifolius</name>
    <dbReference type="NCBI Taxonomy" id="425828"/>
    <lineage>
        <taxon>Eukaryota</taxon>
        <taxon>Viridiplantae</taxon>
        <taxon>Streptophyta</taxon>
        <taxon>Embryophyta</taxon>
        <taxon>Tracheophyta</taxon>
        <taxon>Spermatophyta</taxon>
        <taxon>Magnoliopsida</taxon>
        <taxon>eudicotyledons</taxon>
        <taxon>Gunneridae</taxon>
        <taxon>Pentapetalae</taxon>
        <taxon>rosids</taxon>
        <taxon>fabids</taxon>
        <taxon>Fagales</taxon>
        <taxon>Fagaceae</taxon>
        <taxon>Lithocarpus</taxon>
    </lineage>
</organism>
<dbReference type="GO" id="GO:0008270">
    <property type="term" value="F:zinc ion binding"/>
    <property type="evidence" value="ECO:0007669"/>
    <property type="project" value="UniProtKB-KW"/>
</dbReference>
<dbReference type="AlphaFoldDB" id="A0AAW2CIU6"/>
<evidence type="ECO:0000259" key="2">
    <source>
        <dbReference type="PROSITE" id="PS50158"/>
    </source>
</evidence>
<evidence type="ECO:0000313" key="3">
    <source>
        <dbReference type="EMBL" id="KAK9996649.1"/>
    </source>
</evidence>
<dbReference type="InterPro" id="IPR001878">
    <property type="entry name" value="Znf_CCHC"/>
</dbReference>
<keyword evidence="1" id="KW-0479">Metal-binding</keyword>
<comment type="caution">
    <text evidence="3">The sequence shown here is derived from an EMBL/GenBank/DDBJ whole genome shotgun (WGS) entry which is preliminary data.</text>
</comment>
<dbReference type="PANTHER" id="PTHR31286:SF167">
    <property type="entry name" value="OS09G0268800 PROTEIN"/>
    <property type="match status" value="1"/>
</dbReference>
<keyword evidence="1" id="KW-0863">Zinc-finger</keyword>
<dbReference type="PROSITE" id="PS50158">
    <property type="entry name" value="ZF_CCHC"/>
    <property type="match status" value="1"/>
</dbReference>
<reference evidence="3 4" key="1">
    <citation type="submission" date="2024-01" db="EMBL/GenBank/DDBJ databases">
        <title>A telomere-to-telomere, gap-free genome of sweet tea (Lithocarpus litseifolius).</title>
        <authorList>
            <person name="Zhou J."/>
        </authorList>
    </citation>
    <scope>NUCLEOTIDE SEQUENCE [LARGE SCALE GENOMIC DNA]</scope>
    <source>
        <strain evidence="3">Zhou-2022a</strain>
        <tissue evidence="3">Leaf</tissue>
    </source>
</reference>
<keyword evidence="1" id="KW-0862">Zinc</keyword>
<accession>A0AAW2CIU6</accession>